<name>A0ABN1J575_9FLAO</name>
<protein>
    <recommendedName>
        <fullName evidence="3">GLPGLI family protein</fullName>
    </recommendedName>
</protein>
<dbReference type="Proteomes" id="UP001501758">
    <property type="component" value="Unassembled WGS sequence"/>
</dbReference>
<accession>A0ABN1J575</accession>
<proteinExistence type="predicted"/>
<dbReference type="InterPro" id="IPR005901">
    <property type="entry name" value="GLPGLI"/>
</dbReference>
<dbReference type="EMBL" id="BAAAGE010000004">
    <property type="protein sequence ID" value="GAA0729113.1"/>
    <property type="molecule type" value="Genomic_DNA"/>
</dbReference>
<evidence type="ECO:0000313" key="2">
    <source>
        <dbReference type="Proteomes" id="UP001501758"/>
    </source>
</evidence>
<dbReference type="Pfam" id="PF09697">
    <property type="entry name" value="Porph_ging"/>
    <property type="match status" value="1"/>
</dbReference>
<gene>
    <name evidence="1" type="ORF">GCM10009430_38900</name>
</gene>
<dbReference type="NCBIfam" id="TIGR01200">
    <property type="entry name" value="GLPGLI"/>
    <property type="match status" value="1"/>
</dbReference>
<sequence length="233" mass="26932">MISQELSIVYEEKINNPNQSFTDDWYLDYDSGKSLYYPKDEIKDYEEPQTIEVEGEKYNITAKIFRNFDIVYFNQIDDIQISQLHASGEDYVVSEELKRYSWEILDQAKKIDSYNCRLATRIDEYGYEVKAWYTEDIPLSTGPAGYHGLPGLILELEYGFKHVTVKTISFEAKSKIVKPNKGTKMTREEYNALRGILMPKNSSETTVEQEGNTTITTTVIHEVKTTSAPKKKN</sequence>
<organism evidence="1 2">
    <name type="scientific">Aquimarina litoralis</name>
    <dbReference type="NCBI Taxonomy" id="584605"/>
    <lineage>
        <taxon>Bacteria</taxon>
        <taxon>Pseudomonadati</taxon>
        <taxon>Bacteroidota</taxon>
        <taxon>Flavobacteriia</taxon>
        <taxon>Flavobacteriales</taxon>
        <taxon>Flavobacteriaceae</taxon>
        <taxon>Aquimarina</taxon>
    </lineage>
</organism>
<reference evidence="1 2" key="1">
    <citation type="journal article" date="2019" name="Int. J. Syst. Evol. Microbiol.">
        <title>The Global Catalogue of Microorganisms (GCM) 10K type strain sequencing project: providing services to taxonomists for standard genome sequencing and annotation.</title>
        <authorList>
            <consortium name="The Broad Institute Genomics Platform"/>
            <consortium name="The Broad Institute Genome Sequencing Center for Infectious Disease"/>
            <person name="Wu L."/>
            <person name="Ma J."/>
        </authorList>
    </citation>
    <scope>NUCLEOTIDE SEQUENCE [LARGE SCALE GENOMIC DNA]</scope>
    <source>
        <strain evidence="1 2">JCM 15974</strain>
    </source>
</reference>
<comment type="caution">
    <text evidence="1">The sequence shown here is derived from an EMBL/GenBank/DDBJ whole genome shotgun (WGS) entry which is preliminary data.</text>
</comment>
<evidence type="ECO:0000313" key="1">
    <source>
        <dbReference type="EMBL" id="GAA0729113.1"/>
    </source>
</evidence>
<evidence type="ECO:0008006" key="3">
    <source>
        <dbReference type="Google" id="ProtNLM"/>
    </source>
</evidence>
<keyword evidence="2" id="KW-1185">Reference proteome</keyword>